<dbReference type="OrthoDB" id="20982at2759"/>
<feature type="compositionally biased region" description="Polar residues" evidence="1">
    <location>
        <begin position="142"/>
        <end position="151"/>
    </location>
</feature>
<dbReference type="PANTHER" id="PTHR28678:SF1">
    <property type="entry name" value="CODANIN-1"/>
    <property type="match status" value="1"/>
</dbReference>
<feature type="compositionally biased region" description="Polar residues" evidence="1">
    <location>
        <begin position="260"/>
        <end position="271"/>
    </location>
</feature>
<dbReference type="InterPro" id="IPR036526">
    <property type="entry name" value="C-N_Hydrolase_sf"/>
</dbReference>
<feature type="region of interest" description="Disordered" evidence="1">
    <location>
        <begin position="78"/>
        <end position="236"/>
    </location>
</feature>
<evidence type="ECO:0000256" key="1">
    <source>
        <dbReference type="SAM" id="MobiDB-lite"/>
    </source>
</evidence>
<dbReference type="EMBL" id="LSMT01000312">
    <property type="protein sequence ID" value="PFX20557.1"/>
    <property type="molecule type" value="Genomic_DNA"/>
</dbReference>
<feature type="compositionally biased region" description="Polar residues" evidence="1">
    <location>
        <begin position="81"/>
        <end position="95"/>
    </location>
</feature>
<dbReference type="InterPro" id="IPR040031">
    <property type="entry name" value="Codanin-1"/>
</dbReference>
<dbReference type="InterPro" id="IPR043957">
    <property type="entry name" value="Vanin_C"/>
</dbReference>
<organism evidence="3 4">
    <name type="scientific">Stylophora pistillata</name>
    <name type="common">Smooth cauliflower coral</name>
    <dbReference type="NCBI Taxonomy" id="50429"/>
    <lineage>
        <taxon>Eukaryota</taxon>
        <taxon>Metazoa</taxon>
        <taxon>Cnidaria</taxon>
        <taxon>Anthozoa</taxon>
        <taxon>Hexacorallia</taxon>
        <taxon>Scleractinia</taxon>
        <taxon>Astrocoeniina</taxon>
        <taxon>Pocilloporidae</taxon>
        <taxon>Stylophora</taxon>
    </lineage>
</organism>
<feature type="compositionally biased region" description="Low complexity" evidence="1">
    <location>
        <begin position="212"/>
        <end position="226"/>
    </location>
</feature>
<proteinExistence type="predicted"/>
<dbReference type="GO" id="GO:0005634">
    <property type="term" value="C:nucleus"/>
    <property type="evidence" value="ECO:0007669"/>
    <property type="project" value="TreeGrafter"/>
</dbReference>
<feature type="domain" description="CN hydrolase" evidence="2">
    <location>
        <begin position="426"/>
        <end position="679"/>
    </location>
</feature>
<dbReference type="Proteomes" id="UP000225706">
    <property type="component" value="Unassembled WGS sequence"/>
</dbReference>
<gene>
    <name evidence="3" type="primary">Vnn1</name>
    <name evidence="3" type="ORF">AWC38_SpisGene14980</name>
</gene>
<dbReference type="SUPFAM" id="SSF56317">
    <property type="entry name" value="Carbon-nitrogen hydrolase"/>
    <property type="match status" value="1"/>
</dbReference>
<evidence type="ECO:0000313" key="3">
    <source>
        <dbReference type="EMBL" id="PFX20557.1"/>
    </source>
</evidence>
<dbReference type="Gene3D" id="3.60.110.10">
    <property type="entry name" value="Carbon-nitrogen hydrolase"/>
    <property type="match status" value="2"/>
</dbReference>
<protein>
    <submittedName>
        <fullName evidence="3">Pantetheinase</fullName>
    </submittedName>
</protein>
<feature type="compositionally biased region" description="Polar residues" evidence="1">
    <location>
        <begin position="308"/>
        <end position="317"/>
    </location>
</feature>
<feature type="compositionally biased region" description="Polar residues" evidence="1">
    <location>
        <begin position="190"/>
        <end position="202"/>
    </location>
</feature>
<comment type="caution">
    <text evidence="3">The sequence shown here is derived from an EMBL/GenBank/DDBJ whole genome shotgun (WGS) entry which is preliminary data.</text>
</comment>
<dbReference type="PROSITE" id="PS50263">
    <property type="entry name" value="CN_HYDROLASE"/>
    <property type="match status" value="1"/>
</dbReference>
<dbReference type="STRING" id="50429.A0A2B4RW47"/>
<name>A0A2B4RW47_STYPI</name>
<reference evidence="4" key="1">
    <citation type="journal article" date="2017" name="bioRxiv">
        <title>Comparative analysis of the genomes of Stylophora pistillata and Acropora digitifera provides evidence for extensive differences between species of corals.</title>
        <authorList>
            <person name="Voolstra C.R."/>
            <person name="Li Y."/>
            <person name="Liew Y.J."/>
            <person name="Baumgarten S."/>
            <person name="Zoccola D."/>
            <person name="Flot J.-F."/>
            <person name="Tambutte S."/>
            <person name="Allemand D."/>
            <person name="Aranda M."/>
        </authorList>
    </citation>
    <scope>NUCLEOTIDE SEQUENCE [LARGE SCALE GENOMIC DNA]</scope>
</reference>
<dbReference type="PANTHER" id="PTHR28678">
    <property type="entry name" value="CODANIN-1"/>
    <property type="match status" value="1"/>
</dbReference>
<evidence type="ECO:0000313" key="4">
    <source>
        <dbReference type="Proteomes" id="UP000225706"/>
    </source>
</evidence>
<feature type="region of interest" description="Disordered" evidence="1">
    <location>
        <begin position="249"/>
        <end position="317"/>
    </location>
</feature>
<dbReference type="InterPro" id="IPR003010">
    <property type="entry name" value="C-N_Hydrolase"/>
</dbReference>
<evidence type="ECO:0000259" key="2">
    <source>
        <dbReference type="PROSITE" id="PS50263"/>
    </source>
</evidence>
<dbReference type="GO" id="GO:0006325">
    <property type="term" value="P:chromatin organization"/>
    <property type="evidence" value="ECO:0007669"/>
    <property type="project" value="TreeGrafter"/>
</dbReference>
<accession>A0A2B4RW47</accession>
<sequence>MLSAALANGHKDSHTLGCEICPRHDTKCSENSLQLHSCLFNVLFDANTKREKEKLKQHNIGELVPFLLNYLREKTLHHLTPRQSAAPTPKKTSVSHGKGAPEKAVSVGKGSSRGNLFPPQKTPSPSPGTPLSQSRRDKLHEQYSSPSSSPNFKRKSSKEKANEKISPLVTRPKLNIDDPNDFPAIGLTSKKVTPSRRITPTQVKGDGKKGKSSPSFSSSSFSNSHSMLDSHGSPASLQEERDLLKLMKSKRRNKGDSPWGTRTSPSPQTGIRSPPLHVLGDFFVTPPKHATAMPDPWQKNNSKPDDSLISTPSPYKCPNTNEASDILTTDRGSCQQSEKQSSIEKIQPVQAVKDKVIFHNKLDALAKIYSRCIMENLVPNVTAEVYFVIQLLTARGIAPESRHEDNHGNNADDQNILDTIHNCTYFAVTVLEEIKGLVLLLDKETLRLLADNPRNASIIVFPEYGLTGFGYTRDSFQSFLEDIPDPKTTDWNACEDPQANSSSPILYRLSCLAKTYDMYLVVNMGDIKPCNKSADEHCPSDGRYQYNANPEFITLETPFGKFGTFLCFDALFQDPAIPLVTKHKVDHIVFPTAWFDVLPLFAAIGFHGSWARGMQVNFLSANSHVPEVLNTGSGLFTPTGFKKYYRSLSVNGSLSVATLPKSPRDRPSGAPVVNAQKMQEVSAGEDSFYSDLFCDLFLFKELKKPEGTLKVCYNGSSVCCSLTYEMAEKRTDEMYALGVFDGLHTLEGQYYLQICTLIKCLGLKRNTCGQRVYNASTIFKSFTLRGSLGTLYIFPQVVADDVSLLPGEWEHSVPVTHLQTKKQLTKGLLTAALFGRVYELDDGPRPTTHPSVESSAPQIYGHVFVVGILDVFYELVREWEDSHLAAGWNMEQHMGDRIRALVNQKPELANYSHFARLFKSQLLQMCEEERSRSDFRSSSMLSSLQKSNPEKFQRLQERFITPLSSGGPCPAPSFSNVQEFFKGFIQSAASHSFNQHLIDLLIVKITEINNKEFPLSDIEEGSDKELSIQNQELKQDFSSCSLKIRILAKFLGFLLFQPYQGTETSSQVIVTDTLKLRNRIPIYFDILSYLKKAQCSGRLVFTVPWAVEYLSMMDPLAPLLDYFSVVLNFLYRIYRKSASLFSKKVLNHSKLLLMSCLGWLFEIPVIPATFFFKSLTDVNNYIEDDLERKYSDAKPSLDSSGIVDQAILYVCCPYLSPVKKITPVSAGEPTSRSSSHKQLQEKCRPHVLKIIHSVTDDGVKTALESVESSKEKSLKAFQSLCPQEMNPKIFQGEELESLSKPLSSGNEPQDIMEEELFAQFNKIANSIMNLKSKEQKGNVEPNPFSKDVTKMSEEEIERQVDFCKPVGVSGETINPAMKIKALQV</sequence>
<dbReference type="Pfam" id="PF19018">
    <property type="entry name" value="Vanin_C"/>
    <property type="match status" value="1"/>
</dbReference>
<keyword evidence="4" id="KW-1185">Reference proteome</keyword>